<evidence type="ECO:0000313" key="5">
    <source>
        <dbReference type="Proteomes" id="UP001596244"/>
    </source>
</evidence>
<dbReference type="PROSITE" id="PS51898">
    <property type="entry name" value="TYR_RECOMBINASE"/>
    <property type="match status" value="1"/>
</dbReference>
<protein>
    <submittedName>
        <fullName evidence="4">Tyrosine-type recombinase/integrase</fullName>
    </submittedName>
</protein>
<organism evidence="4 5">
    <name type="scientific">Corynebacterium nasicanis</name>
    <dbReference type="NCBI Taxonomy" id="1448267"/>
    <lineage>
        <taxon>Bacteria</taxon>
        <taxon>Bacillati</taxon>
        <taxon>Actinomycetota</taxon>
        <taxon>Actinomycetes</taxon>
        <taxon>Mycobacteriales</taxon>
        <taxon>Corynebacteriaceae</taxon>
        <taxon>Corynebacterium</taxon>
    </lineage>
</organism>
<dbReference type="InterPro" id="IPR002104">
    <property type="entry name" value="Integrase_catalytic"/>
</dbReference>
<accession>A0ABW1QAG4</accession>
<reference evidence="5" key="1">
    <citation type="journal article" date="2019" name="Int. J. Syst. Evol. Microbiol.">
        <title>The Global Catalogue of Microorganisms (GCM) 10K type strain sequencing project: providing services to taxonomists for standard genome sequencing and annotation.</title>
        <authorList>
            <consortium name="The Broad Institute Genomics Platform"/>
            <consortium name="The Broad Institute Genome Sequencing Center for Infectious Disease"/>
            <person name="Wu L."/>
            <person name="Ma J."/>
        </authorList>
    </citation>
    <scope>NUCLEOTIDE SEQUENCE [LARGE SCALE GENOMIC DNA]</scope>
    <source>
        <strain evidence="5">CCUG 51943</strain>
    </source>
</reference>
<feature type="region of interest" description="Disordered" evidence="2">
    <location>
        <begin position="324"/>
        <end position="345"/>
    </location>
</feature>
<dbReference type="InterPro" id="IPR013762">
    <property type="entry name" value="Integrase-like_cat_sf"/>
</dbReference>
<dbReference type="InterPro" id="IPR011010">
    <property type="entry name" value="DNA_brk_join_enz"/>
</dbReference>
<evidence type="ECO:0000256" key="2">
    <source>
        <dbReference type="SAM" id="MobiDB-lite"/>
    </source>
</evidence>
<evidence type="ECO:0000259" key="3">
    <source>
        <dbReference type="PROSITE" id="PS51898"/>
    </source>
</evidence>
<dbReference type="Proteomes" id="UP001596244">
    <property type="component" value="Unassembled WGS sequence"/>
</dbReference>
<proteinExistence type="predicted"/>
<keyword evidence="5" id="KW-1185">Reference proteome</keyword>
<feature type="domain" description="Tyr recombinase" evidence="3">
    <location>
        <begin position="122"/>
        <end position="320"/>
    </location>
</feature>
<sequence>MTDYITQVTIPAIERAPLENTSRRRYLIGVGHLKDRFTGYSIADATRFRTLESTLQDISRLHGKASAISSRTVLSRYVLQQLIRDEVIDGNPLSGMTIDLDSIALKRQTPKRGGQALTGDERERLVTYLLELDTTIESPPWTTGKARPRPSSRAKHDRVVALTLLQAGTGLRVSEANCAKWSDVDVDDDGVLNISVAESKTDRPRRIPILDPRINQFFRERKPDKDDDLHLIGSPIDPTTAWEDGNCRKCVAASYTAWSRELEIPLLEHARTHLWRTTLNELTKGVLSTSQRAAFFGHTEEINRQAYTDLTNIDGIAASAGPVLGGDEPVQGTTRKTTRKLRVVE</sequence>
<dbReference type="SUPFAM" id="SSF56349">
    <property type="entry name" value="DNA breaking-rejoining enzymes"/>
    <property type="match status" value="1"/>
</dbReference>
<feature type="compositionally biased region" description="Basic residues" evidence="2">
    <location>
        <begin position="336"/>
        <end position="345"/>
    </location>
</feature>
<dbReference type="EMBL" id="JBHSQE010000001">
    <property type="protein sequence ID" value="MFC6145829.1"/>
    <property type="molecule type" value="Genomic_DNA"/>
</dbReference>
<gene>
    <name evidence="4" type="ORF">ACFPUZ_03255</name>
</gene>
<keyword evidence="1" id="KW-0233">DNA recombination</keyword>
<name>A0ABW1QAG4_9CORY</name>
<dbReference type="Pfam" id="PF00589">
    <property type="entry name" value="Phage_integrase"/>
    <property type="match status" value="1"/>
</dbReference>
<evidence type="ECO:0000256" key="1">
    <source>
        <dbReference type="ARBA" id="ARBA00023172"/>
    </source>
</evidence>
<evidence type="ECO:0000313" key="4">
    <source>
        <dbReference type="EMBL" id="MFC6145829.1"/>
    </source>
</evidence>
<comment type="caution">
    <text evidence="4">The sequence shown here is derived from an EMBL/GenBank/DDBJ whole genome shotgun (WGS) entry which is preliminary data.</text>
</comment>
<dbReference type="RefSeq" id="WP_376999821.1">
    <property type="nucleotide sequence ID" value="NZ_JBHSQE010000001.1"/>
</dbReference>
<dbReference type="Gene3D" id="1.10.443.10">
    <property type="entry name" value="Intergrase catalytic core"/>
    <property type="match status" value="1"/>
</dbReference>